<feature type="compositionally biased region" description="Pro residues" evidence="1">
    <location>
        <begin position="27"/>
        <end position="42"/>
    </location>
</feature>
<evidence type="ECO:0000256" key="1">
    <source>
        <dbReference type="SAM" id="MobiDB-lite"/>
    </source>
</evidence>
<dbReference type="EMBL" id="JAQQWE010000005">
    <property type="protein sequence ID" value="KAK7951472.1"/>
    <property type="molecule type" value="Genomic_DNA"/>
</dbReference>
<gene>
    <name evidence="2" type="ORF">PG986_007200</name>
</gene>
<comment type="caution">
    <text evidence="2">The sequence shown here is derived from an EMBL/GenBank/DDBJ whole genome shotgun (WGS) entry which is preliminary data.</text>
</comment>
<keyword evidence="3" id="KW-1185">Reference proteome</keyword>
<evidence type="ECO:0000313" key="3">
    <source>
        <dbReference type="Proteomes" id="UP001391051"/>
    </source>
</evidence>
<feature type="region of interest" description="Disordered" evidence="1">
    <location>
        <begin position="364"/>
        <end position="394"/>
    </location>
</feature>
<feature type="region of interest" description="Disordered" evidence="1">
    <location>
        <begin position="115"/>
        <end position="217"/>
    </location>
</feature>
<protein>
    <submittedName>
        <fullName evidence="2">Uncharacterized protein</fullName>
    </submittedName>
</protein>
<reference evidence="2 3" key="1">
    <citation type="submission" date="2023-01" db="EMBL/GenBank/DDBJ databases">
        <title>Analysis of 21 Apiospora genomes using comparative genomics revels a genus with tremendous synthesis potential of carbohydrate active enzymes and secondary metabolites.</title>
        <authorList>
            <person name="Sorensen T."/>
        </authorList>
    </citation>
    <scope>NUCLEOTIDE SEQUENCE [LARGE SCALE GENOMIC DNA]</scope>
    <source>
        <strain evidence="2 3">CBS 24483</strain>
    </source>
</reference>
<evidence type="ECO:0000313" key="2">
    <source>
        <dbReference type="EMBL" id="KAK7951472.1"/>
    </source>
</evidence>
<proteinExistence type="predicted"/>
<accession>A0ABR1QBW5</accession>
<feature type="compositionally biased region" description="Low complexity" evidence="1">
    <location>
        <begin position="149"/>
        <end position="171"/>
    </location>
</feature>
<feature type="region of interest" description="Disordered" evidence="1">
    <location>
        <begin position="416"/>
        <end position="498"/>
    </location>
</feature>
<dbReference type="GeneID" id="92076484"/>
<sequence length="625" mass="67872">MLPLQCGAATLPRGFRLPPSERDPRTPEPSAPMEEMPPSPPRPRLRLKRRNITTQLNAPTQQFLASVAAADVPIPSVEEPAFVNTDEDMADGLSEVDMIEQDNMGLFDQLRARAFSPPKTPAGDAAPASSASEYPDWSIESCWSGSDAESSPEYESSRPSTAFSTQTSASSLYSQFSHASDDDDCHCPNASGPECDDSDSPLPIAPAARSRKPRRAPWTKAMSAHLWSTYMLYLQDPRVTPFRLGKSRIPPEGVCNRVAREAKRSWKGSNAVTPANRDSTPTAESSKPFIQWPHTCAATKAQLRELCRLKASSQPGKAMYTSRSPTPFQVAAHRRWNRRHGPARSPSAFSAQDMAMSLTLSTSETMQPHGPLAQLTCSQPEPDDMSTPIAASSAAASEHALEDVASASRPRLASPFFARSYGPSSSNPLVGSEDLRRQPHTVGARKLLKSPVRLTRSKSGTQKRRSVKSLEDQPRRRPSLSAALWGFPPTEPESQAGNKTLFSSTASTENDSMFIPRSTAMPDPFAPTETGASAASSVAAAAPQVPRLGSPFGASHTFPNRLSQPLGFNLTALRRGFATVQQPSETNPPSTPSRSSLASRLAYIDQRLKDFRSRNNVPRRSQSPW</sequence>
<feature type="compositionally biased region" description="Polar residues" evidence="1">
    <location>
        <begin position="267"/>
        <end position="285"/>
    </location>
</feature>
<name>A0ABR1QBW5_9PEZI</name>
<organism evidence="2 3">
    <name type="scientific">Apiospora aurea</name>
    <dbReference type="NCBI Taxonomy" id="335848"/>
    <lineage>
        <taxon>Eukaryota</taxon>
        <taxon>Fungi</taxon>
        <taxon>Dikarya</taxon>
        <taxon>Ascomycota</taxon>
        <taxon>Pezizomycotina</taxon>
        <taxon>Sordariomycetes</taxon>
        <taxon>Xylariomycetidae</taxon>
        <taxon>Amphisphaeriales</taxon>
        <taxon>Apiosporaceae</taxon>
        <taxon>Apiospora</taxon>
    </lineage>
</organism>
<dbReference type="Proteomes" id="UP001391051">
    <property type="component" value="Unassembled WGS sequence"/>
</dbReference>
<feature type="region of interest" description="Disordered" evidence="1">
    <location>
        <begin position="265"/>
        <end position="287"/>
    </location>
</feature>
<feature type="region of interest" description="Disordered" evidence="1">
    <location>
        <begin position="1"/>
        <end position="45"/>
    </location>
</feature>
<dbReference type="RefSeq" id="XP_066699534.1">
    <property type="nucleotide sequence ID" value="XM_066843422.1"/>
</dbReference>